<keyword evidence="1" id="KW-0533">Nickel</keyword>
<dbReference type="PANTHER" id="PTHR42958">
    <property type="entry name" value="HYDROGENASE-2 LARGE CHAIN"/>
    <property type="match status" value="1"/>
</dbReference>
<sequence length="392" mass="42898">MDPGGKIHIRLSWDGARINSVELAPRHSVEAIELLRRKTGQQAVNLIPLLFSLCGKAQGVAGAMALEAARGVAAPAETAKWRERLVRSEAIQEALWRFLLDVPKIVAQPPMVAEFTELRRGFARVLDPVLSRDGWKTAGGQIDAPDAGIWMGLAGQVQEFLSTKLLGMPLPEWRRMLSVQDMEHWLDGRTTPLAATLCKLWAGKGRWGGGGVPLLPPLRRGEMLNHVLPELERERNFAMLPCWQGAPAETGALARMAGHPLISTLLEREGSTIFVRLLARLLEVVELGESMDADEQHPPWLESASLGTSEGAAWVQTARGLLVHRLALDTDGKVADYRIVAPTEWNFHSQGAYTCGLTGRPATTPDEAREAAELLLLALDPCVAYEVELNHA</sequence>
<gene>
    <name evidence="2" type="ORF">SKTS_34340</name>
</gene>
<keyword evidence="1" id="KW-0479">Metal-binding</keyword>
<dbReference type="InterPro" id="IPR050867">
    <property type="entry name" value="NiFe/NiFeSe_hydrgnase_LSU"/>
</dbReference>
<name>A0A6F8VFQ1_9PROT</name>
<accession>A0A6F8VFQ1</accession>
<dbReference type="Pfam" id="PF00374">
    <property type="entry name" value="NiFeSe_Hases"/>
    <property type="match status" value="1"/>
</dbReference>
<proteinExistence type="predicted"/>
<dbReference type="InterPro" id="IPR029014">
    <property type="entry name" value="NiFe-Hase_large"/>
</dbReference>
<dbReference type="GO" id="GO:0016151">
    <property type="term" value="F:nickel cation binding"/>
    <property type="evidence" value="ECO:0007669"/>
    <property type="project" value="InterPro"/>
</dbReference>
<dbReference type="EMBL" id="AP022853">
    <property type="protein sequence ID" value="BCB28548.1"/>
    <property type="molecule type" value="Genomic_DNA"/>
</dbReference>
<dbReference type="KEGG" id="slac:SKTS_34340"/>
<evidence type="ECO:0000256" key="1">
    <source>
        <dbReference type="PIRSR" id="PIRSR601501-1"/>
    </source>
</evidence>
<dbReference type="RefSeq" id="WP_173068143.1">
    <property type="nucleotide sequence ID" value="NZ_AP022853.1"/>
</dbReference>
<dbReference type="SUPFAM" id="SSF56762">
    <property type="entry name" value="HydB/Nqo4-like"/>
    <property type="match status" value="1"/>
</dbReference>
<protein>
    <submittedName>
        <fullName evidence="2">Hydrogenase assembly protein HupF</fullName>
    </submittedName>
</protein>
<organism evidence="2 3">
    <name type="scientific">Sulfurimicrobium lacus</name>
    <dbReference type="NCBI Taxonomy" id="2715678"/>
    <lineage>
        <taxon>Bacteria</taxon>
        <taxon>Pseudomonadati</taxon>
        <taxon>Pseudomonadota</taxon>
        <taxon>Betaproteobacteria</taxon>
        <taxon>Nitrosomonadales</taxon>
        <taxon>Sulfuricellaceae</taxon>
        <taxon>Sulfurimicrobium</taxon>
    </lineage>
</organism>
<dbReference type="InterPro" id="IPR001501">
    <property type="entry name" value="Ni-dep_hyd_lsu"/>
</dbReference>
<reference evidence="3" key="1">
    <citation type="submission" date="2020-03" db="EMBL/GenBank/DDBJ databases">
        <title>Complete genome sequence of sulfur-oxidizing bacterium skT11.</title>
        <authorList>
            <person name="Kanda M."/>
            <person name="Kojima H."/>
            <person name="Fukui M."/>
        </authorList>
    </citation>
    <scope>NUCLEOTIDE SEQUENCE [LARGE SCALE GENOMIC DNA]</scope>
    <source>
        <strain evidence="3">skT11</strain>
    </source>
</reference>
<comment type="cofactor">
    <cofactor evidence="1">
        <name>Ni(2+)</name>
        <dbReference type="ChEBI" id="CHEBI:49786"/>
    </cofactor>
</comment>
<feature type="binding site" evidence="1">
    <location>
        <position position="339"/>
    </location>
    <ligand>
        <name>Mg(2+)</name>
        <dbReference type="ChEBI" id="CHEBI:18420"/>
    </ligand>
</feature>
<evidence type="ECO:0000313" key="3">
    <source>
        <dbReference type="Proteomes" id="UP000502260"/>
    </source>
</evidence>
<feature type="binding site" evidence="1">
    <location>
        <position position="382"/>
    </location>
    <ligand>
        <name>Ni(2+)</name>
        <dbReference type="ChEBI" id="CHEBI:49786"/>
    </ligand>
</feature>
<dbReference type="PANTHER" id="PTHR42958:SF4">
    <property type="entry name" value="HYDROGENASE EXPRESSION_FORMATION PROTEIN HUPK"/>
    <property type="match status" value="1"/>
</dbReference>
<evidence type="ECO:0000313" key="2">
    <source>
        <dbReference type="EMBL" id="BCB28548.1"/>
    </source>
</evidence>
<dbReference type="Proteomes" id="UP000502260">
    <property type="component" value="Chromosome"/>
</dbReference>
<dbReference type="AlphaFoldDB" id="A0A6F8VFQ1"/>
<keyword evidence="3" id="KW-1185">Reference proteome</keyword>
<keyword evidence="1" id="KW-0460">Magnesium</keyword>
<dbReference type="Gene3D" id="1.10.645.10">
    <property type="entry name" value="Cytochrome-c3 Hydrogenase, chain B"/>
    <property type="match status" value="1"/>
</dbReference>